<proteinExistence type="predicted"/>
<dbReference type="InterPro" id="IPR011006">
    <property type="entry name" value="CheY-like_superfamily"/>
</dbReference>
<evidence type="ECO:0000256" key="1">
    <source>
        <dbReference type="ARBA" id="ARBA00022553"/>
    </source>
</evidence>
<dbReference type="HOGENOM" id="CLU_000445_69_11_5"/>
<organism evidence="4 5">
    <name type="scientific">Rubellimicrobium thermophilum DSM 16684</name>
    <dbReference type="NCBI Taxonomy" id="1123069"/>
    <lineage>
        <taxon>Bacteria</taxon>
        <taxon>Pseudomonadati</taxon>
        <taxon>Pseudomonadota</taxon>
        <taxon>Alphaproteobacteria</taxon>
        <taxon>Rhodobacterales</taxon>
        <taxon>Roseobacteraceae</taxon>
        <taxon>Rubellimicrobium</taxon>
    </lineage>
</organism>
<evidence type="ECO:0000313" key="5">
    <source>
        <dbReference type="Proteomes" id="UP000015346"/>
    </source>
</evidence>
<dbReference type="EMBL" id="AOLV01000033">
    <property type="protein sequence ID" value="EPX83318.1"/>
    <property type="molecule type" value="Genomic_DNA"/>
</dbReference>
<gene>
    <name evidence="4" type="ORF">ruthe_02944</name>
</gene>
<dbReference type="GO" id="GO:0000160">
    <property type="term" value="P:phosphorelay signal transduction system"/>
    <property type="evidence" value="ECO:0007669"/>
    <property type="project" value="InterPro"/>
</dbReference>
<dbReference type="OrthoDB" id="582170at2"/>
<feature type="domain" description="Response regulatory" evidence="3">
    <location>
        <begin position="11"/>
        <end position="121"/>
    </location>
</feature>
<dbReference type="PROSITE" id="PS50110">
    <property type="entry name" value="RESPONSE_REGULATORY"/>
    <property type="match status" value="1"/>
</dbReference>
<accession>S9QUK4</accession>
<name>S9QUK4_9RHOB</name>
<dbReference type="RefSeq" id="WP_021099007.1">
    <property type="nucleotide sequence ID" value="NZ_KE557324.1"/>
</dbReference>
<dbReference type="InterPro" id="IPR050595">
    <property type="entry name" value="Bact_response_regulator"/>
</dbReference>
<evidence type="ECO:0000259" key="3">
    <source>
        <dbReference type="PROSITE" id="PS50110"/>
    </source>
</evidence>
<dbReference type="AlphaFoldDB" id="S9QUK4"/>
<dbReference type="Gene3D" id="3.40.50.2300">
    <property type="match status" value="1"/>
</dbReference>
<dbReference type="InterPro" id="IPR001789">
    <property type="entry name" value="Sig_transdc_resp-reg_receiver"/>
</dbReference>
<comment type="caution">
    <text evidence="4">The sequence shown here is derived from an EMBL/GenBank/DDBJ whole genome shotgun (WGS) entry which is preliminary data.</text>
</comment>
<dbReference type="SMART" id="SM00448">
    <property type="entry name" value="REC"/>
    <property type="match status" value="1"/>
</dbReference>
<dbReference type="STRING" id="1123069.ruthe_02944"/>
<dbReference type="PANTHER" id="PTHR44591:SF24">
    <property type="entry name" value="PROTEIN-GLUTAMATE METHYLESTERASE_PROTEIN-GLUTAMINE GLUTAMINASE 1"/>
    <property type="match status" value="1"/>
</dbReference>
<keyword evidence="5" id="KW-1185">Reference proteome</keyword>
<dbReference type="SUPFAM" id="SSF52172">
    <property type="entry name" value="CheY-like"/>
    <property type="match status" value="1"/>
</dbReference>
<keyword evidence="1 2" id="KW-0597">Phosphoprotein</keyword>
<feature type="modified residue" description="4-aspartylphosphate" evidence="2">
    <location>
        <position position="61"/>
    </location>
</feature>
<protein>
    <submittedName>
        <fullName evidence="4">Response regulator</fullName>
    </submittedName>
</protein>
<sequence>MTERASLSGKRILVVEDEAIVAMLIEDILTDHGAAVVGPAARIETALELADGEAIDAALLDVNLAGATTAPVAERLRARGIPFAFATGYGTSGLPAGFESSPLLQKPFQEQDLTAVLSRTLEA</sequence>
<dbReference type="Pfam" id="PF00072">
    <property type="entry name" value="Response_reg"/>
    <property type="match status" value="1"/>
</dbReference>
<reference evidence="4 5" key="1">
    <citation type="journal article" date="2013" name="Stand. Genomic Sci.">
        <title>Genome sequence of the reddish-pigmented Rubellimicrobium thermophilum type strain (DSM 16684(T)), a member of the Roseobacter clade.</title>
        <authorList>
            <person name="Fiebig A."/>
            <person name="Riedel T."/>
            <person name="Gronow S."/>
            <person name="Petersen J."/>
            <person name="Klenk H.P."/>
            <person name="Goker M."/>
        </authorList>
    </citation>
    <scope>NUCLEOTIDE SEQUENCE [LARGE SCALE GENOMIC DNA]</scope>
    <source>
        <strain evidence="4 5">DSM 16684</strain>
    </source>
</reference>
<dbReference type="PANTHER" id="PTHR44591">
    <property type="entry name" value="STRESS RESPONSE REGULATOR PROTEIN 1"/>
    <property type="match status" value="1"/>
</dbReference>
<evidence type="ECO:0000256" key="2">
    <source>
        <dbReference type="PROSITE-ProRule" id="PRU00169"/>
    </source>
</evidence>
<evidence type="ECO:0000313" key="4">
    <source>
        <dbReference type="EMBL" id="EPX83318.1"/>
    </source>
</evidence>
<dbReference type="Proteomes" id="UP000015346">
    <property type="component" value="Unassembled WGS sequence"/>
</dbReference>